<feature type="transmembrane region" description="Helical" evidence="1">
    <location>
        <begin position="53"/>
        <end position="74"/>
    </location>
</feature>
<evidence type="ECO:0000256" key="1">
    <source>
        <dbReference type="SAM" id="Phobius"/>
    </source>
</evidence>
<keyword evidence="1" id="KW-1133">Transmembrane helix</keyword>
<name>A0A1I3KL61_9FLAO</name>
<keyword evidence="1" id="KW-0472">Membrane</keyword>
<evidence type="ECO:0000313" key="2">
    <source>
        <dbReference type="EMBL" id="SFI73243.1"/>
    </source>
</evidence>
<organism evidence="2 3">
    <name type="scientific">Kaistella treverensis</name>
    <dbReference type="NCBI Taxonomy" id="631455"/>
    <lineage>
        <taxon>Bacteria</taxon>
        <taxon>Pseudomonadati</taxon>
        <taxon>Bacteroidota</taxon>
        <taxon>Flavobacteriia</taxon>
        <taxon>Flavobacteriales</taxon>
        <taxon>Weeksellaceae</taxon>
        <taxon>Chryseobacterium group</taxon>
        <taxon>Kaistella</taxon>
    </lineage>
</organism>
<feature type="transmembrane region" description="Helical" evidence="1">
    <location>
        <begin position="6"/>
        <end position="25"/>
    </location>
</feature>
<dbReference type="RefSeq" id="WP_089818937.1">
    <property type="nucleotide sequence ID" value="NZ_FORQ01000001.1"/>
</dbReference>
<gene>
    <name evidence="2" type="ORF">SAMN05421638_0873</name>
</gene>
<proteinExistence type="predicted"/>
<protein>
    <recommendedName>
        <fullName evidence="4">DUF1360 domain-containing protein</fullName>
    </recommendedName>
</protein>
<evidence type="ECO:0000313" key="3">
    <source>
        <dbReference type="Proteomes" id="UP000242560"/>
    </source>
</evidence>
<feature type="transmembrane region" description="Helical" evidence="1">
    <location>
        <begin position="86"/>
        <end position="108"/>
    </location>
</feature>
<keyword evidence="1" id="KW-0812">Transmembrane</keyword>
<reference evidence="3" key="1">
    <citation type="submission" date="2016-10" db="EMBL/GenBank/DDBJ databases">
        <authorList>
            <person name="Varghese N."/>
            <person name="Submissions S."/>
        </authorList>
    </citation>
    <scope>NUCLEOTIDE SEQUENCE [LARGE SCALE GENOMIC DNA]</scope>
    <source>
        <strain evidence="3">DSM 22251</strain>
    </source>
</reference>
<keyword evidence="3" id="KW-1185">Reference proteome</keyword>
<sequence length="135" mass="16163">MAELLSQLVWLFVLAIPIACVAWTVTHEEIFREPREFCVEKSKNSDTLLKRKFFYLFTCEYCFSHYVTAIFLIITKYQLLFDDWRGYLISFFALVLVANLYMTLFGLLRQNLKAEKIEAKLKDNEWREVKEEKNL</sequence>
<dbReference type="AlphaFoldDB" id="A0A1I3KL61"/>
<evidence type="ECO:0008006" key="4">
    <source>
        <dbReference type="Google" id="ProtNLM"/>
    </source>
</evidence>
<accession>A0A1I3KL61</accession>
<dbReference type="EMBL" id="FORQ01000001">
    <property type="protein sequence ID" value="SFI73243.1"/>
    <property type="molecule type" value="Genomic_DNA"/>
</dbReference>
<dbReference type="Proteomes" id="UP000242560">
    <property type="component" value="Unassembled WGS sequence"/>
</dbReference>